<evidence type="ECO:0000313" key="1">
    <source>
        <dbReference type="EMBL" id="PZO36251.1"/>
    </source>
</evidence>
<dbReference type="EMBL" id="QBML01000043">
    <property type="protein sequence ID" value="PZO36251.1"/>
    <property type="molecule type" value="Genomic_DNA"/>
</dbReference>
<comment type="caution">
    <text evidence="1">The sequence shown here is derived from an EMBL/GenBank/DDBJ whole genome shotgun (WGS) entry which is preliminary data.</text>
</comment>
<sequence>MAEIFGFEKRNRYQIQTDDGQQFGYCTEPKLGFADAIMRQYL</sequence>
<proteinExistence type="predicted"/>
<evidence type="ECO:0000313" key="2">
    <source>
        <dbReference type="Proteomes" id="UP000249467"/>
    </source>
</evidence>
<gene>
    <name evidence="1" type="ORF">DCF19_21985</name>
</gene>
<reference evidence="1 2" key="2">
    <citation type="submission" date="2018-06" db="EMBL/GenBank/DDBJ databases">
        <title>Metagenomic assembly of (sub)arctic Cyanobacteria and their associated microbiome from non-axenic cultures.</title>
        <authorList>
            <person name="Baurain D."/>
        </authorList>
    </citation>
    <scope>NUCLEOTIDE SEQUENCE [LARGE SCALE GENOMIC DNA]</scope>
    <source>
        <strain evidence="1">ULC066bin1</strain>
    </source>
</reference>
<accession>A0A2W4XKN2</accession>
<reference evidence="1 2" key="1">
    <citation type="submission" date="2018-04" db="EMBL/GenBank/DDBJ databases">
        <authorList>
            <person name="Go L.Y."/>
            <person name="Mitchell J.A."/>
        </authorList>
    </citation>
    <scope>NUCLEOTIDE SEQUENCE [LARGE SCALE GENOMIC DNA]</scope>
    <source>
        <strain evidence="1">ULC066bin1</strain>
    </source>
</reference>
<name>A0A2W4XKN2_9CYAN</name>
<protein>
    <submittedName>
        <fullName evidence="1">Uncharacterized protein</fullName>
    </submittedName>
</protein>
<dbReference type="AlphaFoldDB" id="A0A2W4XKN2"/>
<organism evidence="1 2">
    <name type="scientific">Pseudanabaena frigida</name>
    <dbReference type="NCBI Taxonomy" id="945775"/>
    <lineage>
        <taxon>Bacteria</taxon>
        <taxon>Bacillati</taxon>
        <taxon>Cyanobacteriota</taxon>
        <taxon>Cyanophyceae</taxon>
        <taxon>Pseudanabaenales</taxon>
        <taxon>Pseudanabaenaceae</taxon>
        <taxon>Pseudanabaena</taxon>
    </lineage>
</organism>
<dbReference type="Proteomes" id="UP000249467">
    <property type="component" value="Unassembled WGS sequence"/>
</dbReference>